<proteinExistence type="predicted"/>
<sequence>MHALDHDHYLALREAAEVLEADGSGDKVLRLTDGSILKLFRRKRLLTSAAWYPYAQRFADNCQRLKDLEIPSPTVRQVYRIPSIQRDAVHYDPLPGQTLRQLLEAEAEAETLRAQLGTFMAILHERGIYFRSAHLGNIVLTPERQLGLIDIADLKVFSRPLRKALRLRNFKHMLRYTEDRQWLLEQNGNVFVEHYVKSQTTCSMQELSVQLQKI</sequence>
<organism evidence="1 2">
    <name type="scientific">Pseudomonas morbosilactucae</name>
    <dbReference type="NCBI Taxonomy" id="2938197"/>
    <lineage>
        <taxon>Bacteria</taxon>
        <taxon>Pseudomonadati</taxon>
        <taxon>Pseudomonadota</taxon>
        <taxon>Gammaproteobacteria</taxon>
        <taxon>Pseudomonadales</taxon>
        <taxon>Pseudomonadaceae</taxon>
        <taxon>Pseudomonas</taxon>
    </lineage>
</organism>
<evidence type="ECO:0000313" key="1">
    <source>
        <dbReference type="EMBL" id="MCK9800514.1"/>
    </source>
</evidence>
<dbReference type="Proteomes" id="UP001155059">
    <property type="component" value="Unassembled WGS sequence"/>
</dbReference>
<name>A0A9X2C8Q8_9PSED</name>
<accession>A0A9X2C8Q8</accession>
<evidence type="ECO:0000313" key="2">
    <source>
        <dbReference type="Proteomes" id="UP001155059"/>
    </source>
</evidence>
<dbReference type="Gene3D" id="1.10.510.10">
    <property type="entry name" value="Transferase(Phosphotransferase) domain 1"/>
    <property type="match status" value="1"/>
</dbReference>
<dbReference type="SUPFAM" id="SSF56112">
    <property type="entry name" value="Protein kinase-like (PK-like)"/>
    <property type="match status" value="1"/>
</dbReference>
<dbReference type="EMBL" id="JALQCW010000065">
    <property type="protein sequence ID" value="MCK9800514.1"/>
    <property type="molecule type" value="Genomic_DNA"/>
</dbReference>
<comment type="caution">
    <text evidence="1">The sequence shown here is derived from an EMBL/GenBank/DDBJ whole genome shotgun (WGS) entry which is preliminary data.</text>
</comment>
<dbReference type="RefSeq" id="WP_268266325.1">
    <property type="nucleotide sequence ID" value="NZ_JALQCW010000065.1"/>
</dbReference>
<dbReference type="InterPro" id="IPR011009">
    <property type="entry name" value="Kinase-like_dom_sf"/>
</dbReference>
<dbReference type="AlphaFoldDB" id="A0A9X2C8Q8"/>
<reference evidence="1 2" key="2">
    <citation type="journal article" date="2023" name="Plant Pathol.">
        <title>Dismantling and reorganizing Pseudomonas marginalis sensu#lato.</title>
        <authorList>
            <person name="Sawada H."/>
            <person name="Fujikawa T."/>
            <person name="Satou M."/>
        </authorList>
    </citation>
    <scope>NUCLEOTIDE SEQUENCE [LARGE SCALE GENOMIC DNA]</scope>
    <source>
        <strain evidence="1 2">MAFF 302030</strain>
    </source>
</reference>
<reference evidence="1 2" key="1">
    <citation type="journal article" date="2022" name="Int. J. Syst. Evol. Microbiol.">
        <title>Pseudomonas aegrilactucae sp. nov. and Pseudomonas morbosilactucae sp. nov., pathogens causing bacterial rot of lettuce in Japan.</title>
        <authorList>
            <person name="Sawada H."/>
            <person name="Fujikawa T."/>
            <person name="Satou M."/>
        </authorList>
    </citation>
    <scope>NUCLEOTIDE SEQUENCE [LARGE SCALE GENOMIC DNA]</scope>
    <source>
        <strain evidence="1 2">MAFF 302030</strain>
    </source>
</reference>
<protein>
    <submittedName>
        <fullName evidence="1">Toluene tolerance protein</fullName>
    </submittedName>
</protein>
<gene>
    <name evidence="1" type="ORF">M1B34_23210</name>
</gene>